<dbReference type="SFLD" id="SFLDS00019">
    <property type="entry name" value="Glutathione_Transferase_(cytos"/>
    <property type="match status" value="1"/>
</dbReference>
<dbReference type="PROSITE" id="PS50405">
    <property type="entry name" value="GST_CTER"/>
    <property type="match status" value="1"/>
</dbReference>
<dbReference type="SFLD" id="SFLDG01206">
    <property type="entry name" value="Xi.1"/>
    <property type="match status" value="1"/>
</dbReference>
<dbReference type="EMBL" id="DF236961">
    <property type="protein sequence ID" value="GAQ78372.1"/>
    <property type="molecule type" value="Genomic_DNA"/>
</dbReference>
<dbReference type="SUPFAM" id="SSF47616">
    <property type="entry name" value="GST C-terminal domain-like"/>
    <property type="match status" value="1"/>
</dbReference>
<dbReference type="CDD" id="cd03190">
    <property type="entry name" value="GST_C_Omega_like"/>
    <property type="match status" value="1"/>
</dbReference>
<dbReference type="STRING" id="105231.A0A1Y1HL58"/>
<dbReference type="OrthoDB" id="2309723at2759"/>
<name>A0A1Y1HL58_KLENI</name>
<sequence length="505" mass="55364">MSHGQAAIKLPPSQAFSPPEKFELRRCASLQELPMPQLQGRPLKHRYAALHASALQRTDVCRCSFPAAFSNSRRKHLQGSLFSLIGRKIDSASLESHIKKNESAQAPRTGSLTMRARTGSEDGAGKPAASSTSPTDFSSYLVDAGIKAGSALFGKGLPPGLLIQTAEAAWRGTWKIMMSQLAPSNDDGSYKRPESAFRNRIEKGGRFPPEKGRYHLYAALTCPWAHRTLIVHAIKGLDAVVPFSIAVPGSSGLWEFASDSSKSGGATLQTTIDRGAGKKTLKEVYKSQTGGYDGRSTVPMLWDTKTKTVVNNESADIIEILNEAFNDWAAHPDVDLAPKHVAADISRWNDLIYDTVNNGVYKCGFATSQGAYDIAVAALFDTLDAIDAHLQRSRYLCGDQLTLADVRLFTTILRFDPVYYVHFKCSRQRISEYKYLYPYLRDMYQHPGVAATCDLDSICRQYYYSLFPLNPGGLVPVVPRGSDPVGLLQPHSRGKLLSSPVLQSA</sequence>
<organism evidence="3 4">
    <name type="scientific">Klebsormidium nitens</name>
    <name type="common">Green alga</name>
    <name type="synonym">Ulothrix nitens</name>
    <dbReference type="NCBI Taxonomy" id="105231"/>
    <lineage>
        <taxon>Eukaryota</taxon>
        <taxon>Viridiplantae</taxon>
        <taxon>Streptophyta</taxon>
        <taxon>Klebsormidiophyceae</taxon>
        <taxon>Klebsormidiales</taxon>
        <taxon>Klebsormidiaceae</taxon>
        <taxon>Klebsormidium</taxon>
    </lineage>
</organism>
<feature type="region of interest" description="Disordered" evidence="1">
    <location>
        <begin position="98"/>
        <end position="135"/>
    </location>
</feature>
<dbReference type="Pfam" id="PF13410">
    <property type="entry name" value="GST_C_2"/>
    <property type="match status" value="1"/>
</dbReference>
<gene>
    <name evidence="3" type="ORF">KFL_000120200</name>
</gene>
<keyword evidence="4" id="KW-1185">Reference proteome</keyword>
<dbReference type="InterPro" id="IPR004045">
    <property type="entry name" value="Glutathione_S-Trfase_N"/>
</dbReference>
<reference evidence="3 4" key="1">
    <citation type="journal article" date="2014" name="Nat. Commun.">
        <title>Klebsormidium flaccidum genome reveals primary factors for plant terrestrial adaptation.</title>
        <authorList>
            <person name="Hori K."/>
            <person name="Maruyama F."/>
            <person name="Fujisawa T."/>
            <person name="Togashi T."/>
            <person name="Yamamoto N."/>
            <person name="Seo M."/>
            <person name="Sato S."/>
            <person name="Yamada T."/>
            <person name="Mori H."/>
            <person name="Tajima N."/>
            <person name="Moriyama T."/>
            <person name="Ikeuchi M."/>
            <person name="Watanabe M."/>
            <person name="Wada H."/>
            <person name="Kobayashi K."/>
            <person name="Saito M."/>
            <person name="Masuda T."/>
            <person name="Sasaki-Sekimoto Y."/>
            <person name="Mashiguchi K."/>
            <person name="Awai K."/>
            <person name="Shimojima M."/>
            <person name="Masuda S."/>
            <person name="Iwai M."/>
            <person name="Nobusawa T."/>
            <person name="Narise T."/>
            <person name="Kondo S."/>
            <person name="Saito H."/>
            <person name="Sato R."/>
            <person name="Murakawa M."/>
            <person name="Ihara Y."/>
            <person name="Oshima-Yamada Y."/>
            <person name="Ohtaka K."/>
            <person name="Satoh M."/>
            <person name="Sonobe K."/>
            <person name="Ishii M."/>
            <person name="Ohtani R."/>
            <person name="Kanamori-Sato M."/>
            <person name="Honoki R."/>
            <person name="Miyazaki D."/>
            <person name="Mochizuki H."/>
            <person name="Umetsu J."/>
            <person name="Higashi K."/>
            <person name="Shibata D."/>
            <person name="Kamiya Y."/>
            <person name="Sato N."/>
            <person name="Nakamura Y."/>
            <person name="Tabata S."/>
            <person name="Ida S."/>
            <person name="Kurokawa K."/>
            <person name="Ohta H."/>
        </authorList>
    </citation>
    <scope>NUCLEOTIDE SEQUENCE [LARGE SCALE GENOMIC DNA]</scope>
    <source>
        <strain evidence="3 4">NIES-2285</strain>
    </source>
</reference>
<dbReference type="PANTHER" id="PTHR32419">
    <property type="entry name" value="GLUTATHIONYL-HYDROQUINONE REDUCTASE"/>
    <property type="match status" value="1"/>
</dbReference>
<feature type="domain" description="GST C-terminal" evidence="2">
    <location>
        <begin position="338"/>
        <end position="465"/>
    </location>
</feature>
<dbReference type="SUPFAM" id="SSF52833">
    <property type="entry name" value="Thioredoxin-like"/>
    <property type="match status" value="1"/>
</dbReference>
<protein>
    <recommendedName>
        <fullName evidence="2">GST C-terminal domain-containing protein</fullName>
    </recommendedName>
</protein>
<dbReference type="AlphaFoldDB" id="A0A1Y1HL58"/>
<dbReference type="PANTHER" id="PTHR32419:SF31">
    <property type="entry name" value="OS02G0814800 PROTEIN"/>
    <property type="match status" value="1"/>
</dbReference>
<dbReference type="InterPro" id="IPR047047">
    <property type="entry name" value="GST_Omega-like_C"/>
</dbReference>
<dbReference type="InterPro" id="IPR010987">
    <property type="entry name" value="Glutathione-S-Trfase_C-like"/>
</dbReference>
<proteinExistence type="predicted"/>
<evidence type="ECO:0000256" key="1">
    <source>
        <dbReference type="SAM" id="MobiDB-lite"/>
    </source>
</evidence>
<feature type="compositionally biased region" description="Polar residues" evidence="1">
    <location>
        <begin position="103"/>
        <end position="112"/>
    </location>
</feature>
<dbReference type="Gene3D" id="3.40.30.10">
    <property type="entry name" value="Glutaredoxin"/>
    <property type="match status" value="1"/>
</dbReference>
<dbReference type="InterPro" id="IPR036282">
    <property type="entry name" value="Glutathione-S-Trfase_C_sf"/>
</dbReference>
<evidence type="ECO:0000313" key="3">
    <source>
        <dbReference type="EMBL" id="GAQ78372.1"/>
    </source>
</evidence>
<evidence type="ECO:0000259" key="2">
    <source>
        <dbReference type="PROSITE" id="PS50405"/>
    </source>
</evidence>
<dbReference type="OMA" id="HGWTAAW"/>
<dbReference type="GO" id="GO:0004364">
    <property type="term" value="F:glutathione transferase activity"/>
    <property type="evidence" value="ECO:0000318"/>
    <property type="project" value="GO_Central"/>
</dbReference>
<dbReference type="Gene3D" id="1.20.1050.10">
    <property type="match status" value="1"/>
</dbReference>
<dbReference type="InterPro" id="IPR016639">
    <property type="entry name" value="GST_Omega/GSH"/>
</dbReference>
<dbReference type="InterPro" id="IPR036249">
    <property type="entry name" value="Thioredoxin-like_sf"/>
</dbReference>
<dbReference type="Pfam" id="PF13409">
    <property type="entry name" value="GST_N_2"/>
    <property type="match status" value="1"/>
</dbReference>
<dbReference type="InterPro" id="IPR040079">
    <property type="entry name" value="Glutathione_S-Trfase"/>
</dbReference>
<evidence type="ECO:0000313" key="4">
    <source>
        <dbReference type="Proteomes" id="UP000054558"/>
    </source>
</evidence>
<dbReference type="GO" id="GO:0005737">
    <property type="term" value="C:cytoplasm"/>
    <property type="evidence" value="ECO:0000318"/>
    <property type="project" value="GO_Central"/>
</dbReference>
<dbReference type="Proteomes" id="UP000054558">
    <property type="component" value="Unassembled WGS sequence"/>
</dbReference>
<dbReference type="SFLD" id="SFLDG01148">
    <property type="entry name" value="Xi_(cytGST)"/>
    <property type="match status" value="1"/>
</dbReference>
<accession>A0A1Y1HL58</accession>